<dbReference type="NCBIfam" id="NF041045">
    <property type="entry name" value="RsbA_anti_sig"/>
    <property type="match status" value="1"/>
</dbReference>
<dbReference type="Pfam" id="PF13581">
    <property type="entry name" value="HATPase_c_2"/>
    <property type="match status" value="1"/>
</dbReference>
<dbReference type="Proteomes" id="UP000282454">
    <property type="component" value="Unassembled WGS sequence"/>
</dbReference>
<dbReference type="SUPFAM" id="SSF55874">
    <property type="entry name" value="ATPase domain of HSP90 chaperone/DNA topoisomerase II/histidine kinase"/>
    <property type="match status" value="1"/>
</dbReference>
<dbReference type="Pfam" id="PF14417">
    <property type="entry name" value="MEDS"/>
    <property type="match status" value="1"/>
</dbReference>
<dbReference type="OrthoDB" id="4088450at2"/>
<organism evidence="4 5">
    <name type="scientific">Actinokineospora cianjurensis</name>
    <dbReference type="NCBI Taxonomy" id="585224"/>
    <lineage>
        <taxon>Bacteria</taxon>
        <taxon>Bacillati</taxon>
        <taxon>Actinomycetota</taxon>
        <taxon>Actinomycetes</taxon>
        <taxon>Pseudonocardiales</taxon>
        <taxon>Pseudonocardiaceae</taxon>
        <taxon>Actinokineospora</taxon>
    </lineage>
</organism>
<feature type="domain" description="MEDS" evidence="3">
    <location>
        <begin position="6"/>
        <end position="149"/>
    </location>
</feature>
<dbReference type="GO" id="GO:0004674">
    <property type="term" value="F:protein serine/threonine kinase activity"/>
    <property type="evidence" value="ECO:0007669"/>
    <property type="project" value="UniProtKB-KW"/>
</dbReference>
<evidence type="ECO:0000259" key="3">
    <source>
        <dbReference type="Pfam" id="PF14417"/>
    </source>
</evidence>
<dbReference type="Gene3D" id="3.30.565.10">
    <property type="entry name" value="Histidine kinase-like ATPase, C-terminal domain"/>
    <property type="match status" value="1"/>
</dbReference>
<sequence length="315" mass="33692">MTRFSHPAWFYTSDEDYLAALVPFITDGLAAGDPVAAAVPTPRLDLLRDALGGTAREVYLQDMAVVGANPGRILSGVLTQFADRHPDRHVRIVGEPVWGARDSADYPACVRHEALTNLAFADRHATILCPYDGTVLPPHVLADARVTHPEIWSTTGRDASDHYAPDQAISKYNLPIPHPAHATTFTVTTPAGVRAARTAITRAAADAGLDTAGRADLEIIVTELATNSLTHGGGHCEIALWPEDDLLLCSVSDPGRFTNPLAGTTPLTVGQPSGRGLWLVHHLAHLVRVHTTEDGTTIRAYLQIPTRTQDAAAGL</sequence>
<dbReference type="RefSeq" id="WP_121391625.1">
    <property type="nucleotide sequence ID" value="NZ_RCDD01000002.1"/>
</dbReference>
<reference evidence="4 5" key="1">
    <citation type="submission" date="2018-10" db="EMBL/GenBank/DDBJ databases">
        <title>Genomic Encyclopedia of Archaeal and Bacterial Type Strains, Phase II (KMG-II): from individual species to whole genera.</title>
        <authorList>
            <person name="Goeker M."/>
        </authorList>
    </citation>
    <scope>NUCLEOTIDE SEQUENCE [LARGE SCALE GENOMIC DNA]</scope>
    <source>
        <strain evidence="4 5">DSM 45657</strain>
    </source>
</reference>
<accession>A0A421B371</accession>
<proteinExistence type="predicted"/>
<keyword evidence="1" id="KW-0418">Kinase</keyword>
<dbReference type="PANTHER" id="PTHR35526:SF3">
    <property type="entry name" value="ANTI-SIGMA-F FACTOR RSBW"/>
    <property type="match status" value="1"/>
</dbReference>
<keyword evidence="1" id="KW-0808">Transferase</keyword>
<dbReference type="InterPro" id="IPR050267">
    <property type="entry name" value="Anti-sigma-factor_SerPK"/>
</dbReference>
<protein>
    <submittedName>
        <fullName evidence="4">Anti-sigma regulatory factor (Ser/Thr protein kinase)</fullName>
    </submittedName>
</protein>
<name>A0A421B371_9PSEU</name>
<dbReference type="PANTHER" id="PTHR35526">
    <property type="entry name" value="ANTI-SIGMA-F FACTOR RSBW-RELATED"/>
    <property type="match status" value="1"/>
</dbReference>
<dbReference type="CDD" id="cd16936">
    <property type="entry name" value="HATPase_RsbW-like"/>
    <property type="match status" value="1"/>
</dbReference>
<evidence type="ECO:0000259" key="2">
    <source>
        <dbReference type="Pfam" id="PF13581"/>
    </source>
</evidence>
<evidence type="ECO:0000313" key="4">
    <source>
        <dbReference type="EMBL" id="RLK58804.1"/>
    </source>
</evidence>
<evidence type="ECO:0000256" key="1">
    <source>
        <dbReference type="ARBA" id="ARBA00022527"/>
    </source>
</evidence>
<dbReference type="InterPro" id="IPR025847">
    <property type="entry name" value="MEDS_domain"/>
</dbReference>
<comment type="caution">
    <text evidence="4">The sequence shown here is derived from an EMBL/GenBank/DDBJ whole genome shotgun (WGS) entry which is preliminary data.</text>
</comment>
<keyword evidence="1" id="KW-0723">Serine/threonine-protein kinase</keyword>
<dbReference type="AlphaFoldDB" id="A0A421B371"/>
<feature type="domain" description="Histidine kinase/HSP90-like ATPase" evidence="2">
    <location>
        <begin position="189"/>
        <end position="300"/>
    </location>
</feature>
<keyword evidence="5" id="KW-1185">Reference proteome</keyword>
<dbReference type="EMBL" id="RCDD01000002">
    <property type="protein sequence ID" value="RLK58804.1"/>
    <property type="molecule type" value="Genomic_DNA"/>
</dbReference>
<gene>
    <name evidence="4" type="ORF">CLV68_3281</name>
</gene>
<evidence type="ECO:0000313" key="5">
    <source>
        <dbReference type="Proteomes" id="UP000282454"/>
    </source>
</evidence>
<dbReference type="InterPro" id="IPR047718">
    <property type="entry name" value="RsbA-like_anti_sig"/>
</dbReference>
<dbReference type="InterPro" id="IPR003594">
    <property type="entry name" value="HATPase_dom"/>
</dbReference>
<dbReference type="InterPro" id="IPR036890">
    <property type="entry name" value="HATPase_C_sf"/>
</dbReference>